<feature type="region of interest" description="Disordered" evidence="1">
    <location>
        <begin position="188"/>
        <end position="208"/>
    </location>
</feature>
<sequence length="288" mass="32471">MRHRRIDFQIPNRFLGIPTKTSQQEAACDAFTNWQRDRNPPPQNSFLTNLPPTTSFLTTEAKHRLYSLPAQTALIANLAMTMKRPLILLLGISSTTAYSTNMSPSLDVVSFAQTLRVASTSTIMEQNRSLLESRMSKPYKVSYDLGIGRNFPFVSKGQQGEAQRERKSRDQSVFHHATVEFWNEHQAVRDLPDPSRRTPSVKAARKGSKVKPIVPNRLAIDALAIMEYDEYLGETKASGSSSFSRAQNRPHPIMTVAGSFSVRNLDVNTPWVEMLIHEQQQKLKLQAS</sequence>
<organism evidence="2 3">
    <name type="scientific">Phaeodactylum tricornutum (strain CCAP 1055/1)</name>
    <dbReference type="NCBI Taxonomy" id="556484"/>
    <lineage>
        <taxon>Eukaryota</taxon>
        <taxon>Sar</taxon>
        <taxon>Stramenopiles</taxon>
        <taxon>Ochrophyta</taxon>
        <taxon>Bacillariophyta</taxon>
        <taxon>Bacillariophyceae</taxon>
        <taxon>Bacillariophycidae</taxon>
        <taxon>Naviculales</taxon>
        <taxon>Phaeodactylaceae</taxon>
        <taxon>Phaeodactylum</taxon>
    </lineage>
</organism>
<reference evidence="2 3" key="1">
    <citation type="journal article" date="2008" name="Nature">
        <title>The Phaeodactylum genome reveals the evolutionary history of diatom genomes.</title>
        <authorList>
            <person name="Bowler C."/>
            <person name="Allen A.E."/>
            <person name="Badger J.H."/>
            <person name="Grimwood J."/>
            <person name="Jabbari K."/>
            <person name="Kuo A."/>
            <person name="Maheswari U."/>
            <person name="Martens C."/>
            <person name="Maumus F."/>
            <person name="Otillar R.P."/>
            <person name="Rayko E."/>
            <person name="Salamov A."/>
            <person name="Vandepoele K."/>
            <person name="Beszteri B."/>
            <person name="Gruber A."/>
            <person name="Heijde M."/>
            <person name="Katinka M."/>
            <person name="Mock T."/>
            <person name="Valentin K."/>
            <person name="Verret F."/>
            <person name="Berges J.A."/>
            <person name="Brownlee C."/>
            <person name="Cadoret J.P."/>
            <person name="Chiovitti A."/>
            <person name="Choi C.J."/>
            <person name="Coesel S."/>
            <person name="De Martino A."/>
            <person name="Detter J.C."/>
            <person name="Durkin C."/>
            <person name="Falciatore A."/>
            <person name="Fournet J."/>
            <person name="Haruta M."/>
            <person name="Huysman M.J."/>
            <person name="Jenkins B.D."/>
            <person name="Jiroutova K."/>
            <person name="Jorgensen R.E."/>
            <person name="Joubert Y."/>
            <person name="Kaplan A."/>
            <person name="Kroger N."/>
            <person name="Kroth P.G."/>
            <person name="La Roche J."/>
            <person name="Lindquist E."/>
            <person name="Lommer M."/>
            <person name="Martin-Jezequel V."/>
            <person name="Lopez P.J."/>
            <person name="Lucas S."/>
            <person name="Mangogna M."/>
            <person name="McGinnis K."/>
            <person name="Medlin L.K."/>
            <person name="Montsant A."/>
            <person name="Oudot-Le Secq M.P."/>
            <person name="Napoli C."/>
            <person name="Obornik M."/>
            <person name="Parker M.S."/>
            <person name="Petit J.L."/>
            <person name="Porcel B.M."/>
            <person name="Poulsen N."/>
            <person name="Robison M."/>
            <person name="Rychlewski L."/>
            <person name="Rynearson T.A."/>
            <person name="Schmutz J."/>
            <person name="Shapiro H."/>
            <person name="Siaut M."/>
            <person name="Stanley M."/>
            <person name="Sussman M.R."/>
            <person name="Taylor A.R."/>
            <person name="Vardi A."/>
            <person name="von Dassow P."/>
            <person name="Vyverman W."/>
            <person name="Willis A."/>
            <person name="Wyrwicz L.S."/>
            <person name="Rokhsar D.S."/>
            <person name="Weissenbach J."/>
            <person name="Armbrust E.V."/>
            <person name="Green B.R."/>
            <person name="Van de Peer Y."/>
            <person name="Grigoriev I.V."/>
        </authorList>
    </citation>
    <scope>NUCLEOTIDE SEQUENCE [LARGE SCALE GENOMIC DNA]</scope>
    <source>
        <strain evidence="2 3">CCAP 1055/1</strain>
    </source>
</reference>
<dbReference type="EMBL" id="CM000622">
    <property type="protein sequence ID" value="EEC44832.1"/>
    <property type="molecule type" value="Genomic_DNA"/>
</dbReference>
<proteinExistence type="predicted"/>
<dbReference type="GeneID" id="7195342"/>
<dbReference type="HOGENOM" id="CLU_967933_0_0_1"/>
<evidence type="ECO:0000256" key="1">
    <source>
        <dbReference type="SAM" id="MobiDB-lite"/>
    </source>
</evidence>
<accession>B7G9K3</accession>
<evidence type="ECO:0000313" key="2">
    <source>
        <dbReference type="EMBL" id="EEC44832.1"/>
    </source>
</evidence>
<name>B7G9K3_PHATC</name>
<dbReference type="AlphaFoldDB" id="B7G9K3"/>
<dbReference type="OrthoDB" id="55609at2759"/>
<dbReference type="InParanoid" id="B7G9K3"/>
<dbReference type="PaxDb" id="2850-Phatr39769"/>
<dbReference type="Proteomes" id="UP000000759">
    <property type="component" value="Chromosome 20"/>
</dbReference>
<reference evidence="3" key="2">
    <citation type="submission" date="2008-08" db="EMBL/GenBank/DDBJ databases">
        <authorList>
            <consortium name="Diatom Consortium"/>
            <person name="Grigoriev I."/>
            <person name="Grimwood J."/>
            <person name="Kuo A."/>
            <person name="Otillar R.P."/>
            <person name="Salamov A."/>
            <person name="Detter J.C."/>
            <person name="Lindquist E."/>
            <person name="Shapiro H."/>
            <person name="Lucas S."/>
            <person name="Glavina del Rio T."/>
            <person name="Pitluck S."/>
            <person name="Rokhsar D."/>
            <person name="Bowler C."/>
        </authorList>
    </citation>
    <scope>GENOME REANNOTATION</scope>
    <source>
        <strain evidence="3">CCAP 1055/1</strain>
    </source>
</reference>
<protein>
    <submittedName>
        <fullName evidence="2">Uncharacterized protein</fullName>
    </submittedName>
</protein>
<evidence type="ECO:0000313" key="3">
    <source>
        <dbReference type="Proteomes" id="UP000000759"/>
    </source>
</evidence>
<dbReference type="KEGG" id="pti:PHATRDRAFT_39769"/>
<dbReference type="RefSeq" id="XP_002183650.1">
    <property type="nucleotide sequence ID" value="XM_002183614.1"/>
</dbReference>
<keyword evidence="3" id="KW-1185">Reference proteome</keyword>
<gene>
    <name evidence="2" type="ORF">PHATRDRAFT_39769</name>
</gene>